<evidence type="ECO:0000256" key="3">
    <source>
        <dbReference type="ARBA" id="ARBA00023274"/>
    </source>
</evidence>
<dbReference type="InterPro" id="IPR000911">
    <property type="entry name" value="Ribosomal_uL11"/>
</dbReference>
<evidence type="ECO:0000256" key="10">
    <source>
        <dbReference type="SAM" id="SignalP"/>
    </source>
</evidence>
<dbReference type="AlphaFoldDB" id="A0A8B9PP94"/>
<dbReference type="PROSITE" id="PS00359">
    <property type="entry name" value="RIBOSOMAL_L11"/>
    <property type="match status" value="1"/>
</dbReference>
<name>A0A8B9PP94_APTOW</name>
<evidence type="ECO:0000259" key="11">
    <source>
        <dbReference type="Pfam" id="PF00298"/>
    </source>
</evidence>
<evidence type="ECO:0000259" key="12">
    <source>
        <dbReference type="Pfam" id="PF03946"/>
    </source>
</evidence>
<dbReference type="GO" id="GO:0022625">
    <property type="term" value="C:cytosolic large ribosomal subunit"/>
    <property type="evidence" value="ECO:0007669"/>
    <property type="project" value="TreeGrafter"/>
</dbReference>
<dbReference type="Gene3D" id="3.30.1550.10">
    <property type="entry name" value="Ribosomal protein L11/L12, N-terminal domain"/>
    <property type="match status" value="1"/>
</dbReference>
<dbReference type="Gene3D" id="1.10.10.250">
    <property type="entry name" value="Ribosomal protein L11, C-terminal domain"/>
    <property type="match status" value="1"/>
</dbReference>
<sequence length="299" mass="32622">MSYHLPTITRLCLLLARPSLAAPESNLISFSSVRDIRSSSASQFFPLFSLFSFSSLRNSLHCSPSGFPKASKCFPSTFLVLLFLYSFIRQNWAALGKAAAPSGSSSSPLTSTPAASQPAPASPKKVGDDIAKATGDWKGLRITVKLTIQNRQAQIEVVPSASALIIKALKEPPRDRKKQKNIKHSGSVSFDEIVNIARQMRHRSLARELSGTIKEILGTAQSVGCSIDGRHPHDIIDDINNGAIECPAVSIHLWLKLLCLVISKGLSTNELYLLLSTELRLQKSPYEGSLRFFCNSLNT</sequence>
<evidence type="ECO:0000313" key="13">
    <source>
        <dbReference type="Ensembl" id="ENSAOWP00000013876.1"/>
    </source>
</evidence>
<keyword evidence="10" id="KW-0732">Signal</keyword>
<dbReference type="Pfam" id="PF03946">
    <property type="entry name" value="Ribosomal_L11_N"/>
    <property type="match status" value="1"/>
</dbReference>
<dbReference type="PANTHER" id="PTHR11661:SF2">
    <property type="entry name" value="LARGE RIBOSOMAL SUBUNIT PROTEIN UL11"/>
    <property type="match status" value="1"/>
</dbReference>
<evidence type="ECO:0000256" key="2">
    <source>
        <dbReference type="ARBA" id="ARBA00022980"/>
    </source>
</evidence>
<evidence type="ECO:0000256" key="1">
    <source>
        <dbReference type="ARBA" id="ARBA00010537"/>
    </source>
</evidence>
<feature type="domain" description="Large ribosomal subunit protein uL11 C-terminal" evidence="11">
    <location>
        <begin position="158"/>
        <end position="227"/>
    </location>
</feature>
<dbReference type="FunFam" id="1.10.10.250:FF:000002">
    <property type="entry name" value="60S ribosomal protein L12"/>
    <property type="match status" value="1"/>
</dbReference>
<dbReference type="GO" id="GO:0006412">
    <property type="term" value="P:translation"/>
    <property type="evidence" value="ECO:0007669"/>
    <property type="project" value="InterPro"/>
</dbReference>
<evidence type="ECO:0000256" key="9">
    <source>
        <dbReference type="SAM" id="MobiDB-lite"/>
    </source>
</evidence>
<reference evidence="13" key="2">
    <citation type="submission" date="2025-09" db="UniProtKB">
        <authorList>
            <consortium name="Ensembl"/>
        </authorList>
    </citation>
    <scope>IDENTIFICATION</scope>
</reference>
<dbReference type="SMART" id="SM00649">
    <property type="entry name" value="RL11"/>
    <property type="match status" value="1"/>
</dbReference>
<evidence type="ECO:0000256" key="8">
    <source>
        <dbReference type="RuleBase" id="RU003978"/>
    </source>
</evidence>
<keyword evidence="3 8" id="KW-0687">Ribonucleoprotein</keyword>
<feature type="signal peptide" evidence="10">
    <location>
        <begin position="1"/>
        <end position="21"/>
    </location>
</feature>
<dbReference type="Proteomes" id="UP000694424">
    <property type="component" value="Unplaced"/>
</dbReference>
<dbReference type="InterPro" id="IPR036769">
    <property type="entry name" value="Ribosomal_uL11_C_sf"/>
</dbReference>
<dbReference type="Ensembl" id="ENSAOWT00000015745.1">
    <property type="protein sequence ID" value="ENSAOWP00000013876.1"/>
    <property type="gene ID" value="ENSAOWG00000009457.1"/>
</dbReference>
<dbReference type="Pfam" id="PF00298">
    <property type="entry name" value="Ribosomal_L11"/>
    <property type="match status" value="1"/>
</dbReference>
<protein>
    <recommendedName>
        <fullName evidence="4">Large ribosomal subunit protein uL11</fullName>
    </recommendedName>
    <alternativeName>
        <fullName evidence="5">60S ribosomal protein L12</fullName>
    </alternativeName>
</protein>
<reference evidence="13" key="1">
    <citation type="submission" date="2025-08" db="UniProtKB">
        <authorList>
            <consortium name="Ensembl"/>
        </authorList>
    </citation>
    <scope>IDENTIFICATION</scope>
</reference>
<accession>A0A8B9PP94</accession>
<comment type="subunit">
    <text evidence="7">Component of the large ribosomal subunit. Mature ribosomes consist of a small (40S) and a large (60S) subunit. The 40S subunit contains about 33 different proteins and 1 molecule of RNA (18S). The 60S subunit contains about 49 different proteins and 3 molecules of RNA (28S, 5.8S and 5S).</text>
</comment>
<dbReference type="GO" id="GO:0070180">
    <property type="term" value="F:large ribosomal subunit rRNA binding"/>
    <property type="evidence" value="ECO:0007669"/>
    <property type="project" value="TreeGrafter"/>
</dbReference>
<organism evidence="13 14">
    <name type="scientific">Apteryx owenii</name>
    <name type="common">Little spotted kiwi</name>
    <dbReference type="NCBI Taxonomy" id="8824"/>
    <lineage>
        <taxon>Eukaryota</taxon>
        <taxon>Metazoa</taxon>
        <taxon>Chordata</taxon>
        <taxon>Craniata</taxon>
        <taxon>Vertebrata</taxon>
        <taxon>Euteleostomi</taxon>
        <taxon>Archelosauria</taxon>
        <taxon>Archosauria</taxon>
        <taxon>Dinosauria</taxon>
        <taxon>Saurischia</taxon>
        <taxon>Theropoda</taxon>
        <taxon>Coelurosauria</taxon>
        <taxon>Aves</taxon>
        <taxon>Palaeognathae</taxon>
        <taxon>Apterygiformes</taxon>
        <taxon>Apterygidae</taxon>
        <taxon>Apteryx</taxon>
    </lineage>
</organism>
<dbReference type="InterPro" id="IPR020784">
    <property type="entry name" value="Ribosomal_uL11_N"/>
</dbReference>
<proteinExistence type="inferred from homology"/>
<evidence type="ECO:0000256" key="7">
    <source>
        <dbReference type="ARBA" id="ARBA00046571"/>
    </source>
</evidence>
<dbReference type="SUPFAM" id="SSF46906">
    <property type="entry name" value="Ribosomal protein L11, C-terminal domain"/>
    <property type="match status" value="1"/>
</dbReference>
<dbReference type="InterPro" id="IPR020785">
    <property type="entry name" value="Ribosomal_uL11_CS"/>
</dbReference>
<feature type="region of interest" description="Disordered" evidence="9">
    <location>
        <begin position="105"/>
        <end position="128"/>
    </location>
</feature>
<dbReference type="PANTHER" id="PTHR11661">
    <property type="entry name" value="60S RIBOSOMAL PROTEIN L12"/>
    <property type="match status" value="1"/>
</dbReference>
<feature type="compositionally biased region" description="Low complexity" evidence="9">
    <location>
        <begin position="105"/>
        <end position="124"/>
    </location>
</feature>
<feature type="domain" description="Large ribosomal subunit protein uL11 N-terminal" evidence="12">
    <location>
        <begin position="121"/>
        <end position="153"/>
    </location>
</feature>
<dbReference type="InterPro" id="IPR036796">
    <property type="entry name" value="Ribosomal_uL11_N_sf"/>
</dbReference>
<dbReference type="GO" id="GO:0003735">
    <property type="term" value="F:structural constituent of ribosome"/>
    <property type="evidence" value="ECO:0007669"/>
    <property type="project" value="InterPro"/>
</dbReference>
<evidence type="ECO:0000256" key="4">
    <source>
        <dbReference type="ARBA" id="ARBA00035203"/>
    </source>
</evidence>
<dbReference type="SUPFAM" id="SSF54747">
    <property type="entry name" value="Ribosomal L11/L12e N-terminal domain"/>
    <property type="match status" value="1"/>
</dbReference>
<keyword evidence="2 8" id="KW-0689">Ribosomal protein</keyword>
<dbReference type="InterPro" id="IPR020783">
    <property type="entry name" value="Ribosomal_uL11_C"/>
</dbReference>
<feature type="chain" id="PRO_5034869605" description="Large ribosomal subunit protein uL11" evidence="10">
    <location>
        <begin position="22"/>
        <end position="299"/>
    </location>
</feature>
<comment type="similarity">
    <text evidence="1 8">Belongs to the universal ribosomal protein uL11 family.</text>
</comment>
<dbReference type="CDD" id="cd00349">
    <property type="entry name" value="Ribosomal_L11"/>
    <property type="match status" value="1"/>
</dbReference>
<evidence type="ECO:0000256" key="5">
    <source>
        <dbReference type="ARBA" id="ARBA00035320"/>
    </source>
</evidence>
<comment type="function">
    <text evidence="6">Component of the large ribosomal subunit. The ribosome is a large ribonucleoprotein complex responsible for the synthesis of proteins in the cell. Binds directly to 26S ribosomal RNA.</text>
</comment>
<keyword evidence="14" id="KW-1185">Reference proteome</keyword>
<evidence type="ECO:0000256" key="6">
    <source>
        <dbReference type="ARBA" id="ARBA00045484"/>
    </source>
</evidence>
<evidence type="ECO:0000313" key="14">
    <source>
        <dbReference type="Proteomes" id="UP000694424"/>
    </source>
</evidence>